<dbReference type="AlphaFoldDB" id="T1KAI6"/>
<reference evidence="3" key="1">
    <citation type="submission" date="2011-08" db="EMBL/GenBank/DDBJ databases">
        <authorList>
            <person name="Rombauts S."/>
        </authorList>
    </citation>
    <scope>NUCLEOTIDE SEQUENCE</scope>
    <source>
        <strain evidence="3">London</strain>
    </source>
</reference>
<gene>
    <name evidence="2" type="primary">107362507</name>
</gene>
<sequence>METTQVNACWRKSVLRNAWDLLLYGLYFIYPFKKIKCPSGCKVVGKTVLITGATQGIGKSTAIELAKRGAKLILACRNIDQANQLAQQIRETTGADVTTIHLDLDSLQSVKKCANTILGSVDRLDILINNAGMAGADERKVTNDGFEKVMQVNHIGPFLLTKLLLPLVKSSSPSRIIFTASSMHRILYKLDLEDLNSEKFYHSRNAYAKSKLANILTTIYLSSMVKDSGITVNSFCPGPVNTNLASDLTGPIMAAIFKPFESIIYRTPDQGAQTLIYLAVEESLKSVTGLHFMDCKPIKTNELGSDFKLAIALWETTEKLLNSQENL</sequence>
<evidence type="ECO:0000256" key="1">
    <source>
        <dbReference type="ARBA" id="ARBA00023002"/>
    </source>
</evidence>
<dbReference type="HOGENOM" id="CLU_010194_44_5_1"/>
<dbReference type="PRINTS" id="PR00081">
    <property type="entry name" value="GDHRDH"/>
</dbReference>
<dbReference type="GO" id="GO:0016491">
    <property type="term" value="F:oxidoreductase activity"/>
    <property type="evidence" value="ECO:0007669"/>
    <property type="project" value="UniProtKB-KW"/>
</dbReference>
<dbReference type="InterPro" id="IPR002347">
    <property type="entry name" value="SDR_fam"/>
</dbReference>
<dbReference type="OrthoDB" id="191139at2759"/>
<dbReference type="Proteomes" id="UP000015104">
    <property type="component" value="Unassembled WGS sequence"/>
</dbReference>
<name>T1KAI6_TETUR</name>
<dbReference type="CDD" id="cd05327">
    <property type="entry name" value="retinol-DH_like_SDR_c_like"/>
    <property type="match status" value="1"/>
</dbReference>
<proteinExistence type="predicted"/>
<evidence type="ECO:0000313" key="3">
    <source>
        <dbReference type="Proteomes" id="UP000015104"/>
    </source>
</evidence>
<reference evidence="2" key="2">
    <citation type="submission" date="2015-06" db="UniProtKB">
        <authorList>
            <consortium name="EnsemblMetazoa"/>
        </authorList>
    </citation>
    <scope>IDENTIFICATION</scope>
</reference>
<dbReference type="EMBL" id="CAEY01001939">
    <property type="status" value="NOT_ANNOTATED_CDS"/>
    <property type="molecule type" value="Genomic_DNA"/>
</dbReference>
<dbReference type="EnsemblMetazoa" id="tetur08g00520.1">
    <property type="protein sequence ID" value="tetur08g00520.1"/>
    <property type="gene ID" value="tetur08g00520"/>
</dbReference>
<dbReference type="SUPFAM" id="SSF51735">
    <property type="entry name" value="NAD(P)-binding Rossmann-fold domains"/>
    <property type="match status" value="1"/>
</dbReference>
<dbReference type="PANTHER" id="PTHR43157">
    <property type="entry name" value="PHOSPHATIDYLINOSITOL-GLYCAN BIOSYNTHESIS CLASS F PROTEIN-RELATED"/>
    <property type="match status" value="1"/>
</dbReference>
<dbReference type="STRING" id="32264.T1KAI6"/>
<dbReference type="OMA" id="YCTPAVM"/>
<organism evidence="2 3">
    <name type="scientific">Tetranychus urticae</name>
    <name type="common">Two-spotted spider mite</name>
    <dbReference type="NCBI Taxonomy" id="32264"/>
    <lineage>
        <taxon>Eukaryota</taxon>
        <taxon>Metazoa</taxon>
        <taxon>Ecdysozoa</taxon>
        <taxon>Arthropoda</taxon>
        <taxon>Chelicerata</taxon>
        <taxon>Arachnida</taxon>
        <taxon>Acari</taxon>
        <taxon>Acariformes</taxon>
        <taxon>Trombidiformes</taxon>
        <taxon>Prostigmata</taxon>
        <taxon>Eleutherengona</taxon>
        <taxon>Raphignathae</taxon>
        <taxon>Tetranychoidea</taxon>
        <taxon>Tetranychidae</taxon>
        <taxon>Tetranychus</taxon>
    </lineage>
</organism>
<protein>
    <submittedName>
        <fullName evidence="2">Uncharacterized protein</fullName>
    </submittedName>
</protein>
<dbReference type="Pfam" id="PF00106">
    <property type="entry name" value="adh_short"/>
    <property type="match status" value="1"/>
</dbReference>
<dbReference type="Gene3D" id="3.40.50.720">
    <property type="entry name" value="NAD(P)-binding Rossmann-like Domain"/>
    <property type="match status" value="1"/>
</dbReference>
<dbReference type="PANTHER" id="PTHR43157:SF31">
    <property type="entry name" value="PHOSPHATIDYLINOSITOL-GLYCAN BIOSYNTHESIS CLASS F PROTEIN"/>
    <property type="match status" value="1"/>
</dbReference>
<keyword evidence="3" id="KW-1185">Reference proteome</keyword>
<evidence type="ECO:0000313" key="2">
    <source>
        <dbReference type="EnsemblMetazoa" id="tetur08g00520.1"/>
    </source>
</evidence>
<dbReference type="eggNOG" id="KOG1208">
    <property type="taxonomic scope" value="Eukaryota"/>
</dbReference>
<dbReference type="KEGG" id="tut:107362507"/>
<dbReference type="InterPro" id="IPR036291">
    <property type="entry name" value="NAD(P)-bd_dom_sf"/>
</dbReference>
<accession>T1KAI6</accession>
<keyword evidence="1" id="KW-0560">Oxidoreductase</keyword>